<gene>
    <name evidence="10" type="primary">gph</name>
    <name evidence="10" type="ORF">NQX30_00290</name>
</gene>
<protein>
    <recommendedName>
        <fullName evidence="5">phosphoglycolate phosphatase</fullName>
        <ecNumber evidence="5">3.1.3.18</ecNumber>
    </recommendedName>
</protein>
<dbReference type="Gene3D" id="1.10.150.240">
    <property type="entry name" value="Putative phosphatase, domain 2"/>
    <property type="match status" value="1"/>
</dbReference>
<evidence type="ECO:0000256" key="7">
    <source>
        <dbReference type="ARBA" id="ARBA00022801"/>
    </source>
</evidence>
<dbReference type="InterPro" id="IPR036412">
    <property type="entry name" value="HAD-like_sf"/>
</dbReference>
<dbReference type="NCBIfam" id="TIGR01449">
    <property type="entry name" value="PGP_bact"/>
    <property type="match status" value="1"/>
</dbReference>
<name>A0ABT7QJC1_9GAMM</name>
<dbReference type="InterPro" id="IPR023198">
    <property type="entry name" value="PGP-like_dom2"/>
</dbReference>
<organism evidence="10 11">
    <name type="scientific">Candidatus Doriopsillibacter californiensis</name>
    <dbReference type="NCBI Taxonomy" id="2970740"/>
    <lineage>
        <taxon>Bacteria</taxon>
        <taxon>Pseudomonadati</taxon>
        <taxon>Pseudomonadota</taxon>
        <taxon>Gammaproteobacteria</taxon>
        <taxon>Candidatus Tethybacterales</taxon>
        <taxon>Candidatus Persebacteraceae</taxon>
        <taxon>Candidatus Doriopsillibacter</taxon>
    </lineage>
</organism>
<dbReference type="InterPro" id="IPR006439">
    <property type="entry name" value="HAD-SF_hydro_IA"/>
</dbReference>
<reference evidence="10" key="1">
    <citation type="submission" date="2022-08" db="EMBL/GenBank/DDBJ databases">
        <authorList>
            <person name="Dzunkova M."/>
            <person name="La Clair J."/>
            <person name="Tyml T."/>
            <person name="Doud D."/>
            <person name="Schulz F."/>
            <person name="Piquer S."/>
            <person name="Porcel Sanchis D."/>
            <person name="Osborn A."/>
            <person name="Robinson D."/>
            <person name="Louie K.B."/>
            <person name="Bowen B.P."/>
            <person name="Bowers R."/>
            <person name="Lee J."/>
            <person name="Arnau Llombart V."/>
            <person name="Diaz Villanueva W."/>
            <person name="Gosliner T."/>
            <person name="Northen T."/>
            <person name="Cheng J.-F."/>
            <person name="Burkart M.D."/>
            <person name="Woyke T."/>
        </authorList>
    </citation>
    <scope>NUCLEOTIDE SEQUENCE</scope>
    <source>
        <strain evidence="10">Df01</strain>
    </source>
</reference>
<comment type="similarity">
    <text evidence="4">Belongs to the HAD-like hydrolase superfamily. CbbY/CbbZ/Gph/YieH family.</text>
</comment>
<accession>A0ABT7QJC1</accession>
<keyword evidence="6" id="KW-0479">Metal-binding</keyword>
<sequence length="231" mass="25288">MTKALLFDLDGTLIDSAPDIHAAAIGTLNDLQLPPVPLSEAKQYIGDGMERFVKRILTRQWWGEPATDLLTHAKVRMNIHYERECTVRRLIYDGVKETLTTLQAAGIALGCVTNKPLRFTQPVLAACGLDVFFSAVVAGDSLPVKKPAPEPLQEACHLLNVDCHDTWMVGDSVADARAATAAGCHFAVVSYGYHRNGHLPDADTVIKFFPEVINLINFQYSTEKKTSHAGC</sequence>
<evidence type="ECO:0000256" key="1">
    <source>
        <dbReference type="ARBA" id="ARBA00000830"/>
    </source>
</evidence>
<keyword evidence="11" id="KW-1185">Reference proteome</keyword>
<dbReference type="Pfam" id="PF00702">
    <property type="entry name" value="Hydrolase"/>
    <property type="match status" value="1"/>
</dbReference>
<dbReference type="SUPFAM" id="SSF56784">
    <property type="entry name" value="HAD-like"/>
    <property type="match status" value="1"/>
</dbReference>
<dbReference type="SFLD" id="SFLDS00003">
    <property type="entry name" value="Haloacid_Dehalogenase"/>
    <property type="match status" value="1"/>
</dbReference>
<evidence type="ECO:0000256" key="8">
    <source>
        <dbReference type="ARBA" id="ARBA00022842"/>
    </source>
</evidence>
<dbReference type="PANTHER" id="PTHR43434">
    <property type="entry name" value="PHOSPHOGLYCOLATE PHOSPHATASE"/>
    <property type="match status" value="1"/>
</dbReference>
<keyword evidence="7 10" id="KW-0378">Hydrolase</keyword>
<keyword evidence="9" id="KW-0119">Carbohydrate metabolism</keyword>
<dbReference type="EMBL" id="JANQAO010000001">
    <property type="protein sequence ID" value="MDM5146830.1"/>
    <property type="molecule type" value="Genomic_DNA"/>
</dbReference>
<proteinExistence type="inferred from homology"/>
<comment type="caution">
    <text evidence="10">The sequence shown here is derived from an EMBL/GenBank/DDBJ whole genome shotgun (WGS) entry which is preliminary data.</text>
</comment>
<dbReference type="PANTHER" id="PTHR43434:SF1">
    <property type="entry name" value="PHOSPHOGLYCOLATE PHOSPHATASE"/>
    <property type="match status" value="1"/>
</dbReference>
<evidence type="ECO:0000256" key="3">
    <source>
        <dbReference type="ARBA" id="ARBA00004818"/>
    </source>
</evidence>
<dbReference type="NCBIfam" id="TIGR01549">
    <property type="entry name" value="HAD-SF-IA-v1"/>
    <property type="match status" value="1"/>
</dbReference>
<dbReference type="Gene3D" id="3.40.50.1000">
    <property type="entry name" value="HAD superfamily/HAD-like"/>
    <property type="match status" value="1"/>
</dbReference>
<dbReference type="PRINTS" id="PR00413">
    <property type="entry name" value="HADHALOGNASE"/>
</dbReference>
<dbReference type="SFLD" id="SFLDG01129">
    <property type="entry name" value="C1.5:_HAD__Beta-PGM__Phosphata"/>
    <property type="match status" value="1"/>
</dbReference>
<comment type="pathway">
    <text evidence="3">Organic acid metabolism; glycolate biosynthesis; glycolate from 2-phosphoglycolate: step 1/1.</text>
</comment>
<dbReference type="InterPro" id="IPR023214">
    <property type="entry name" value="HAD_sf"/>
</dbReference>
<comment type="cofactor">
    <cofactor evidence="2">
        <name>Mg(2+)</name>
        <dbReference type="ChEBI" id="CHEBI:18420"/>
    </cofactor>
</comment>
<evidence type="ECO:0000256" key="9">
    <source>
        <dbReference type="ARBA" id="ARBA00023277"/>
    </source>
</evidence>
<keyword evidence="8" id="KW-0460">Magnesium</keyword>
<evidence type="ECO:0000256" key="5">
    <source>
        <dbReference type="ARBA" id="ARBA00013078"/>
    </source>
</evidence>
<dbReference type="Proteomes" id="UP001168167">
    <property type="component" value="Unassembled WGS sequence"/>
</dbReference>
<dbReference type="InterPro" id="IPR037512">
    <property type="entry name" value="PGPase_prok"/>
</dbReference>
<evidence type="ECO:0000256" key="6">
    <source>
        <dbReference type="ARBA" id="ARBA00022723"/>
    </source>
</evidence>
<dbReference type="SFLD" id="SFLDG01135">
    <property type="entry name" value="C1.5.6:_HAD__Beta-PGM__Phospha"/>
    <property type="match status" value="1"/>
</dbReference>
<evidence type="ECO:0000256" key="2">
    <source>
        <dbReference type="ARBA" id="ARBA00001946"/>
    </source>
</evidence>
<dbReference type="InterPro" id="IPR050155">
    <property type="entry name" value="HAD-like_hydrolase_sf"/>
</dbReference>
<evidence type="ECO:0000256" key="4">
    <source>
        <dbReference type="ARBA" id="ARBA00006171"/>
    </source>
</evidence>
<dbReference type="GO" id="GO:0008967">
    <property type="term" value="F:phosphoglycolate phosphatase activity"/>
    <property type="evidence" value="ECO:0007669"/>
    <property type="project" value="UniProtKB-EC"/>
</dbReference>
<comment type="catalytic activity">
    <reaction evidence="1">
        <text>2-phosphoglycolate + H2O = glycolate + phosphate</text>
        <dbReference type="Rhea" id="RHEA:14369"/>
        <dbReference type="ChEBI" id="CHEBI:15377"/>
        <dbReference type="ChEBI" id="CHEBI:29805"/>
        <dbReference type="ChEBI" id="CHEBI:43474"/>
        <dbReference type="ChEBI" id="CHEBI:58033"/>
        <dbReference type="EC" id="3.1.3.18"/>
    </reaction>
</comment>
<dbReference type="EC" id="3.1.3.18" evidence="5"/>
<reference evidence="10" key="2">
    <citation type="journal article" date="2023" name="Microbiome">
        <title>Synthase-selected sorting approach identifies a beta-lactone synthase in a nudibranch symbiotic bacterium.</title>
        <authorList>
            <person name="Dzunkova M."/>
            <person name="La Clair J.J."/>
            <person name="Tyml T."/>
            <person name="Doud D."/>
            <person name="Schulz F."/>
            <person name="Piquer-Esteban S."/>
            <person name="Porcel Sanchis D."/>
            <person name="Osborn A."/>
            <person name="Robinson D."/>
            <person name="Louie K.B."/>
            <person name="Bowen B.P."/>
            <person name="Bowers R.M."/>
            <person name="Lee J."/>
            <person name="Arnau V."/>
            <person name="Diaz-Villanueva W."/>
            <person name="Stepanauskas R."/>
            <person name="Gosliner T."/>
            <person name="Date S.V."/>
            <person name="Northen T.R."/>
            <person name="Cheng J.F."/>
            <person name="Burkart M.D."/>
            <person name="Woyke T."/>
        </authorList>
    </citation>
    <scope>NUCLEOTIDE SEQUENCE</scope>
    <source>
        <strain evidence="10">Df01</strain>
    </source>
</reference>
<evidence type="ECO:0000313" key="10">
    <source>
        <dbReference type="EMBL" id="MDM5146830.1"/>
    </source>
</evidence>
<evidence type="ECO:0000313" key="11">
    <source>
        <dbReference type="Proteomes" id="UP001168167"/>
    </source>
</evidence>